<evidence type="ECO:0000256" key="8">
    <source>
        <dbReference type="SAM" id="Phobius"/>
    </source>
</evidence>
<evidence type="ECO:0000256" key="1">
    <source>
        <dbReference type="ARBA" id="ARBA00004141"/>
    </source>
</evidence>
<dbReference type="RefSeq" id="WP_344128704.1">
    <property type="nucleotide sequence ID" value="NZ_BAAARA010000004.1"/>
</dbReference>
<comment type="pathway">
    <text evidence="2">Carotenoid biosynthesis.</text>
</comment>
<evidence type="ECO:0000256" key="2">
    <source>
        <dbReference type="ARBA" id="ARBA00004829"/>
    </source>
</evidence>
<feature type="domain" description="Lycopene cyclase" evidence="9">
    <location>
        <begin position="6"/>
        <end position="97"/>
    </location>
</feature>
<keyword evidence="6 8" id="KW-0472">Membrane</keyword>
<evidence type="ECO:0000256" key="6">
    <source>
        <dbReference type="ARBA" id="ARBA00023136"/>
    </source>
</evidence>
<evidence type="ECO:0000256" key="7">
    <source>
        <dbReference type="ARBA" id="ARBA00023235"/>
    </source>
</evidence>
<dbReference type="Proteomes" id="UP001501218">
    <property type="component" value="Unassembled WGS sequence"/>
</dbReference>
<evidence type="ECO:0000256" key="5">
    <source>
        <dbReference type="ARBA" id="ARBA00022989"/>
    </source>
</evidence>
<evidence type="ECO:0000313" key="11">
    <source>
        <dbReference type="Proteomes" id="UP001501218"/>
    </source>
</evidence>
<dbReference type="Pfam" id="PF18916">
    <property type="entry name" value="Lycopene_cyc"/>
    <property type="match status" value="1"/>
</dbReference>
<keyword evidence="4" id="KW-0125">Carotenoid biosynthesis</keyword>
<evidence type="ECO:0000313" key="10">
    <source>
        <dbReference type="EMBL" id="GAA2341809.1"/>
    </source>
</evidence>
<evidence type="ECO:0000259" key="9">
    <source>
        <dbReference type="Pfam" id="PF18916"/>
    </source>
</evidence>
<proteinExistence type="predicted"/>
<gene>
    <name evidence="10" type="ORF">GCM10009854_17920</name>
</gene>
<reference evidence="10 11" key="1">
    <citation type="journal article" date="2019" name="Int. J. Syst. Evol. Microbiol.">
        <title>The Global Catalogue of Microorganisms (GCM) 10K type strain sequencing project: providing services to taxonomists for standard genome sequencing and annotation.</title>
        <authorList>
            <consortium name="The Broad Institute Genomics Platform"/>
            <consortium name="The Broad Institute Genome Sequencing Center for Infectious Disease"/>
            <person name="Wu L."/>
            <person name="Ma J."/>
        </authorList>
    </citation>
    <scope>NUCLEOTIDE SEQUENCE [LARGE SCALE GENOMIC DNA]</scope>
    <source>
        <strain evidence="10 11">JCM 16221</strain>
    </source>
</reference>
<comment type="caution">
    <text evidence="10">The sequence shown here is derived from an EMBL/GenBank/DDBJ whole genome shotgun (WGS) entry which is preliminary data.</text>
</comment>
<protein>
    <submittedName>
        <fullName evidence="10">Lycopene cyclase domain-containing protein</fullName>
    </submittedName>
</protein>
<keyword evidence="11" id="KW-1185">Reference proteome</keyword>
<dbReference type="NCBIfam" id="TIGR03462">
    <property type="entry name" value="CarR_dom_SF"/>
    <property type="match status" value="1"/>
</dbReference>
<sequence length="113" mass="12757">MIGIGYTLPAVLSVLIVLVWEAAMLRTGLFGKPSYWLTLAIVLGFQIPVDGLLTRLDEPVVRYAAEHFSGVRFPWDIPVEDFLFGFSLVTSVLLLWERQRRAEARPQEAGEPR</sequence>
<name>A0ABN3G0W8_9PSEU</name>
<comment type="subcellular location">
    <subcellularLocation>
        <location evidence="1">Membrane</location>
        <topology evidence="1">Multi-pass membrane protein</topology>
    </subcellularLocation>
</comment>
<accession>A0ABN3G0W8</accession>
<keyword evidence="7" id="KW-0413">Isomerase</keyword>
<evidence type="ECO:0000256" key="4">
    <source>
        <dbReference type="ARBA" id="ARBA00022746"/>
    </source>
</evidence>
<keyword evidence="3 8" id="KW-0812">Transmembrane</keyword>
<keyword evidence="5 8" id="KW-1133">Transmembrane helix</keyword>
<dbReference type="EMBL" id="BAAARA010000004">
    <property type="protein sequence ID" value="GAA2341809.1"/>
    <property type="molecule type" value="Genomic_DNA"/>
</dbReference>
<feature type="transmembrane region" description="Helical" evidence="8">
    <location>
        <begin position="6"/>
        <end position="23"/>
    </location>
</feature>
<feature type="transmembrane region" description="Helical" evidence="8">
    <location>
        <begin position="73"/>
        <end position="96"/>
    </location>
</feature>
<dbReference type="InterPro" id="IPR017825">
    <property type="entry name" value="Lycopene_cyclase_dom"/>
</dbReference>
<organism evidence="10 11">
    <name type="scientific">Saccharopolyspora halophila</name>
    <dbReference type="NCBI Taxonomy" id="405551"/>
    <lineage>
        <taxon>Bacteria</taxon>
        <taxon>Bacillati</taxon>
        <taxon>Actinomycetota</taxon>
        <taxon>Actinomycetes</taxon>
        <taxon>Pseudonocardiales</taxon>
        <taxon>Pseudonocardiaceae</taxon>
        <taxon>Saccharopolyspora</taxon>
    </lineage>
</organism>
<evidence type="ECO:0000256" key="3">
    <source>
        <dbReference type="ARBA" id="ARBA00022692"/>
    </source>
</evidence>